<reference evidence="2" key="1">
    <citation type="submission" date="2024-05" db="EMBL/GenBank/DDBJ databases">
        <authorList>
            <person name="Kim S."/>
            <person name="Heo J."/>
            <person name="Choi H."/>
            <person name="Choi Y."/>
            <person name="Kwon S.-W."/>
            <person name="Kim Y."/>
        </authorList>
    </citation>
    <scope>NUCLEOTIDE SEQUENCE</scope>
    <source>
        <strain evidence="2">KACC 23699</strain>
    </source>
</reference>
<evidence type="ECO:0000313" key="2">
    <source>
        <dbReference type="EMBL" id="XBO43742.1"/>
    </source>
</evidence>
<name>A0AAU7JTJ7_9MICO</name>
<keyword evidence="1" id="KW-0472">Membrane</keyword>
<keyword evidence="1" id="KW-0812">Transmembrane</keyword>
<protein>
    <recommendedName>
        <fullName evidence="3">Flp family type IVb pilin</fullName>
    </recommendedName>
</protein>
<gene>
    <name evidence="2" type="ORF">ABEG17_19640</name>
</gene>
<organism evidence="2">
    <name type="scientific">Pedococcus sp. KACC 23699</name>
    <dbReference type="NCBI Taxonomy" id="3149228"/>
    <lineage>
        <taxon>Bacteria</taxon>
        <taxon>Bacillati</taxon>
        <taxon>Actinomycetota</taxon>
        <taxon>Actinomycetes</taxon>
        <taxon>Micrococcales</taxon>
        <taxon>Intrasporangiaceae</taxon>
        <taxon>Pedococcus</taxon>
    </lineage>
</organism>
<keyword evidence="1" id="KW-1133">Transmembrane helix</keyword>
<dbReference type="AlphaFoldDB" id="A0AAU7JTJ7"/>
<sequence>MRNRLVARSTDTTTHERGATAVEFGLMVALVIIIVIVAITLLVTR</sequence>
<evidence type="ECO:0008006" key="3">
    <source>
        <dbReference type="Google" id="ProtNLM"/>
    </source>
</evidence>
<proteinExistence type="predicted"/>
<feature type="transmembrane region" description="Helical" evidence="1">
    <location>
        <begin position="21"/>
        <end position="43"/>
    </location>
</feature>
<dbReference type="RefSeq" id="WP_406831192.1">
    <property type="nucleotide sequence ID" value="NZ_CP157483.1"/>
</dbReference>
<accession>A0AAU7JTJ7</accession>
<evidence type="ECO:0000256" key="1">
    <source>
        <dbReference type="SAM" id="Phobius"/>
    </source>
</evidence>
<dbReference type="EMBL" id="CP157483">
    <property type="protein sequence ID" value="XBO43742.1"/>
    <property type="molecule type" value="Genomic_DNA"/>
</dbReference>